<evidence type="ECO:0000313" key="1">
    <source>
        <dbReference type="EMBL" id="KPM33845.1"/>
    </source>
</evidence>
<dbReference type="AlphaFoldDB" id="A0A0P7AZU1"/>
<protein>
    <submittedName>
        <fullName evidence="1">Uncharacterized protein</fullName>
    </submittedName>
</protein>
<evidence type="ECO:0000313" key="2">
    <source>
        <dbReference type="Proteomes" id="UP000050280"/>
    </source>
</evidence>
<accession>A0A0P7AZU1</accession>
<gene>
    <name evidence="1" type="ORF">I595_752</name>
</gene>
<name>A0A0P7AZU1_9FLAO</name>
<keyword evidence="2" id="KW-1185">Reference proteome</keyword>
<dbReference type="EMBL" id="LDJX01000001">
    <property type="protein sequence ID" value="KPM33845.1"/>
    <property type="molecule type" value="Genomic_DNA"/>
</dbReference>
<organism evidence="1 2">
    <name type="scientific">Croceitalea dokdonensis DOKDO 023</name>
    <dbReference type="NCBI Taxonomy" id="1300341"/>
    <lineage>
        <taxon>Bacteria</taxon>
        <taxon>Pseudomonadati</taxon>
        <taxon>Bacteroidota</taxon>
        <taxon>Flavobacteriia</taxon>
        <taxon>Flavobacteriales</taxon>
        <taxon>Flavobacteriaceae</taxon>
        <taxon>Croceitalea</taxon>
    </lineage>
</organism>
<comment type="caution">
    <text evidence="1">The sequence shown here is derived from an EMBL/GenBank/DDBJ whole genome shotgun (WGS) entry which is preliminary data.</text>
</comment>
<proteinExistence type="predicted"/>
<reference evidence="1 2" key="1">
    <citation type="submission" date="2015-09" db="EMBL/GenBank/DDBJ databases">
        <title>Genome sequence of the marine flavobacterium Croceitalea dokdonensis DOKDO 023 that contains proton- and sodium-pumping rhodopsins.</title>
        <authorList>
            <person name="Kwon S.-K."/>
            <person name="Lee H.K."/>
            <person name="Kwak M.-J."/>
            <person name="Kim J.F."/>
        </authorList>
    </citation>
    <scope>NUCLEOTIDE SEQUENCE [LARGE SCALE GENOMIC DNA]</scope>
    <source>
        <strain evidence="1 2">DOKDO 023</strain>
    </source>
</reference>
<dbReference type="STRING" id="1300341.I595_752"/>
<sequence length="41" mass="4721">MYQLSTTIYFTFFPSRSFSQLGLRDIGFGGVLLGFQKRLNN</sequence>
<dbReference type="Proteomes" id="UP000050280">
    <property type="component" value="Unassembled WGS sequence"/>
</dbReference>